<dbReference type="GO" id="GO:0016020">
    <property type="term" value="C:membrane"/>
    <property type="evidence" value="ECO:0007669"/>
    <property type="project" value="UniProtKB-SubCell"/>
</dbReference>
<dbReference type="InterPro" id="IPR000276">
    <property type="entry name" value="GPCR_Rhodpsn"/>
</dbReference>
<feature type="transmembrane region" description="Helical" evidence="6">
    <location>
        <begin position="32"/>
        <end position="57"/>
    </location>
</feature>
<reference evidence="8" key="1">
    <citation type="submission" date="2025-08" db="UniProtKB">
        <authorList>
            <consortium name="Ensembl"/>
        </authorList>
    </citation>
    <scope>IDENTIFICATION</scope>
</reference>
<evidence type="ECO:0000256" key="5">
    <source>
        <dbReference type="ARBA" id="ARBA00023224"/>
    </source>
</evidence>
<feature type="transmembrane region" description="Helical" evidence="6">
    <location>
        <begin position="64"/>
        <end position="86"/>
    </location>
</feature>
<keyword evidence="9" id="KW-1185">Reference proteome</keyword>
<evidence type="ECO:0000313" key="9">
    <source>
        <dbReference type="Proteomes" id="UP000261600"/>
    </source>
</evidence>
<evidence type="ECO:0000256" key="4">
    <source>
        <dbReference type="ARBA" id="ARBA00023136"/>
    </source>
</evidence>
<dbReference type="PRINTS" id="PR00245">
    <property type="entry name" value="OLFACTORYR"/>
</dbReference>
<accession>A0A3Q3IFS7</accession>
<dbReference type="PANTHER" id="PTHR26451:SF470">
    <property type="entry name" value="OLFACTORY RECEPTOR"/>
    <property type="match status" value="1"/>
</dbReference>
<evidence type="ECO:0000256" key="2">
    <source>
        <dbReference type="ARBA" id="ARBA00022692"/>
    </source>
</evidence>
<dbReference type="Pfam" id="PF13853">
    <property type="entry name" value="7tm_4"/>
    <property type="match status" value="1"/>
</dbReference>
<dbReference type="GO" id="GO:0004930">
    <property type="term" value="F:G protein-coupled receptor activity"/>
    <property type="evidence" value="ECO:0007669"/>
    <property type="project" value="InterPro"/>
</dbReference>
<dbReference type="PANTHER" id="PTHR26451">
    <property type="entry name" value="G_PROTEIN_RECEP_F1_2 DOMAIN-CONTAINING PROTEIN"/>
    <property type="match status" value="1"/>
</dbReference>
<sequence>EENNVIMATVFNDSVIIHPPGFYITGLQTFPYIFLAFVYVVTLLFNCLVIYVIILNYCLHTPKFLAVGNLAVIDVILSTSIIPSMIKVFLIKDNFVPFNMCLVQIYVYYSFVSLESYALAILAYDRLIAICFPLHQNSINILRSMSYIIGLTWCFSLGINGFGTGMMTRLSFCNSLKVFSYFCDYIPVYTLACNDYTMQITVGTSLTFLILIVPFTLICLSYISILVTVYRMKSLDSRVKALGTCIEHIILVAVFYIPLITIFIFALYLHFINADLPLLSMSLASCTPPCINPIVYSLKTKEIRNRALALVRKTKIGTDQLKKRHWRVVTRKM</sequence>
<evidence type="ECO:0000256" key="1">
    <source>
        <dbReference type="ARBA" id="ARBA00004141"/>
    </source>
</evidence>
<dbReference type="InterPro" id="IPR052921">
    <property type="entry name" value="GPCR1_Superfamily_Member"/>
</dbReference>
<evidence type="ECO:0000256" key="3">
    <source>
        <dbReference type="ARBA" id="ARBA00022989"/>
    </source>
</evidence>
<feature type="transmembrane region" description="Helical" evidence="6">
    <location>
        <begin position="249"/>
        <end position="272"/>
    </location>
</feature>
<feature type="transmembrane region" description="Helical" evidence="6">
    <location>
        <begin position="145"/>
        <end position="162"/>
    </location>
</feature>
<keyword evidence="3 6" id="KW-1133">Transmembrane helix</keyword>
<dbReference type="PROSITE" id="PS50262">
    <property type="entry name" value="G_PROTEIN_RECEP_F1_2"/>
    <property type="match status" value="1"/>
</dbReference>
<dbReference type="InterPro" id="IPR017452">
    <property type="entry name" value="GPCR_Rhodpsn_7TM"/>
</dbReference>
<feature type="transmembrane region" description="Helical" evidence="6">
    <location>
        <begin position="206"/>
        <end position="229"/>
    </location>
</feature>
<dbReference type="GO" id="GO:0004984">
    <property type="term" value="F:olfactory receptor activity"/>
    <property type="evidence" value="ECO:0007669"/>
    <property type="project" value="InterPro"/>
</dbReference>
<dbReference type="PRINTS" id="PR00237">
    <property type="entry name" value="GPCRRHODOPSN"/>
</dbReference>
<protein>
    <recommendedName>
        <fullName evidence="7">G-protein coupled receptors family 1 profile domain-containing protein</fullName>
    </recommendedName>
</protein>
<feature type="transmembrane region" description="Helical" evidence="6">
    <location>
        <begin position="106"/>
        <end position="124"/>
    </location>
</feature>
<keyword evidence="5" id="KW-0807">Transducer</keyword>
<keyword evidence="4 6" id="KW-0472">Membrane</keyword>
<dbReference type="GO" id="GO:0005549">
    <property type="term" value="F:odorant binding"/>
    <property type="evidence" value="ECO:0007669"/>
    <property type="project" value="TreeGrafter"/>
</dbReference>
<evidence type="ECO:0000259" key="7">
    <source>
        <dbReference type="PROSITE" id="PS50262"/>
    </source>
</evidence>
<feature type="domain" description="G-protein coupled receptors family 1 profile" evidence="7">
    <location>
        <begin position="45"/>
        <end position="296"/>
    </location>
</feature>
<dbReference type="Proteomes" id="UP000261600">
    <property type="component" value="Unplaced"/>
</dbReference>
<feature type="transmembrane region" description="Helical" evidence="6">
    <location>
        <begin position="278"/>
        <end position="298"/>
    </location>
</feature>
<dbReference type="Ensembl" id="ENSMALT00000001973.1">
    <property type="protein sequence ID" value="ENSMALP00000001919.1"/>
    <property type="gene ID" value="ENSMALG00000001432.1"/>
</dbReference>
<dbReference type="InterPro" id="IPR000725">
    <property type="entry name" value="Olfact_rcpt"/>
</dbReference>
<organism evidence="8 9">
    <name type="scientific">Monopterus albus</name>
    <name type="common">Swamp eel</name>
    <dbReference type="NCBI Taxonomy" id="43700"/>
    <lineage>
        <taxon>Eukaryota</taxon>
        <taxon>Metazoa</taxon>
        <taxon>Chordata</taxon>
        <taxon>Craniata</taxon>
        <taxon>Vertebrata</taxon>
        <taxon>Euteleostomi</taxon>
        <taxon>Actinopterygii</taxon>
        <taxon>Neopterygii</taxon>
        <taxon>Teleostei</taxon>
        <taxon>Neoteleostei</taxon>
        <taxon>Acanthomorphata</taxon>
        <taxon>Anabantaria</taxon>
        <taxon>Synbranchiformes</taxon>
        <taxon>Synbranchidae</taxon>
        <taxon>Monopterus</taxon>
    </lineage>
</organism>
<keyword evidence="2 6" id="KW-0812">Transmembrane</keyword>
<reference evidence="8" key="2">
    <citation type="submission" date="2025-09" db="UniProtKB">
        <authorList>
            <consortium name="Ensembl"/>
        </authorList>
    </citation>
    <scope>IDENTIFICATION</scope>
</reference>
<proteinExistence type="predicted"/>
<dbReference type="SUPFAM" id="SSF81321">
    <property type="entry name" value="Family A G protein-coupled receptor-like"/>
    <property type="match status" value="1"/>
</dbReference>
<comment type="subcellular location">
    <subcellularLocation>
        <location evidence="1">Membrane</location>
        <topology evidence="1">Multi-pass membrane protein</topology>
    </subcellularLocation>
</comment>
<name>A0A3Q3IFS7_MONAL</name>
<evidence type="ECO:0000256" key="6">
    <source>
        <dbReference type="SAM" id="Phobius"/>
    </source>
</evidence>
<dbReference type="AlphaFoldDB" id="A0A3Q3IFS7"/>
<evidence type="ECO:0000313" key="8">
    <source>
        <dbReference type="Ensembl" id="ENSMALP00000001919.1"/>
    </source>
</evidence>
<dbReference type="Gene3D" id="1.20.1070.10">
    <property type="entry name" value="Rhodopsin 7-helix transmembrane proteins"/>
    <property type="match status" value="1"/>
</dbReference>